<evidence type="ECO:0000313" key="2">
    <source>
        <dbReference type="WBParaSite" id="SMUV_0000653101-mRNA-1"/>
    </source>
</evidence>
<evidence type="ECO:0000313" key="1">
    <source>
        <dbReference type="Proteomes" id="UP000046393"/>
    </source>
</evidence>
<keyword evidence="1" id="KW-1185">Reference proteome</keyword>
<organism evidence="1 2">
    <name type="scientific">Syphacia muris</name>
    <dbReference type="NCBI Taxonomy" id="451379"/>
    <lineage>
        <taxon>Eukaryota</taxon>
        <taxon>Metazoa</taxon>
        <taxon>Ecdysozoa</taxon>
        <taxon>Nematoda</taxon>
        <taxon>Chromadorea</taxon>
        <taxon>Rhabditida</taxon>
        <taxon>Spirurina</taxon>
        <taxon>Oxyuridomorpha</taxon>
        <taxon>Oxyuroidea</taxon>
        <taxon>Oxyuridae</taxon>
        <taxon>Syphacia</taxon>
    </lineage>
</organism>
<accession>A0A0N5APF6</accession>
<sequence length="67" mass="7900">MRICRCRLSLNDGNDNDDDDDDDDDSRCLQRMIGGKQRESSQMSYGIRIQNFFNFLEHSTVKALEYF</sequence>
<protein>
    <submittedName>
        <fullName evidence="2">Uncharacterized protein</fullName>
    </submittedName>
</protein>
<dbReference type="WBParaSite" id="SMUV_0000653101-mRNA-1">
    <property type="protein sequence ID" value="SMUV_0000653101-mRNA-1"/>
    <property type="gene ID" value="SMUV_0000653101"/>
</dbReference>
<name>A0A0N5APF6_9BILA</name>
<proteinExistence type="predicted"/>
<reference evidence="2" key="1">
    <citation type="submission" date="2017-02" db="UniProtKB">
        <authorList>
            <consortium name="WormBaseParasite"/>
        </authorList>
    </citation>
    <scope>IDENTIFICATION</scope>
</reference>
<dbReference type="Proteomes" id="UP000046393">
    <property type="component" value="Unplaced"/>
</dbReference>
<dbReference type="AlphaFoldDB" id="A0A0N5APF6"/>